<reference evidence="2" key="2">
    <citation type="submission" date="2015-11" db="EMBL/GenBank/DDBJ databases">
        <authorList>
            <person name="Zhang Y."/>
            <person name="Guo Z."/>
        </authorList>
    </citation>
    <scope>NUCLEOTIDE SEQUENCE</scope>
</reference>
<keyword evidence="3" id="KW-1185">Reference proteome</keyword>
<reference evidence="2" key="1">
    <citation type="journal article" date="2013" name="Nature">
        <title>The genomes of four tapeworm species reveal adaptations to parasitism.</title>
        <authorList>
            <person name="Tsai I.J."/>
            <person name="Zarowiecki M."/>
            <person name="Holroyd N."/>
            <person name="Garciarrubio A."/>
            <person name="Sanchez-Flores A."/>
            <person name="Brooks K.L."/>
            <person name="Tracey A."/>
            <person name="Bobes R.J."/>
            <person name="Fragoso G."/>
            <person name="Sciutto E."/>
            <person name="Aslett M."/>
            <person name="Beasley H."/>
            <person name="Bennett H.M."/>
            <person name="Cai J."/>
            <person name="Camicia F."/>
            <person name="Clark R."/>
            <person name="Cucher M."/>
            <person name="De Silva N."/>
            <person name="Day T.A."/>
            <person name="Deplazes P."/>
            <person name="Estrada K."/>
            <person name="Fernandez C."/>
            <person name="Holland P.W."/>
            <person name="Hou J."/>
            <person name="Hu S."/>
            <person name="Huckvale T."/>
            <person name="Hung S.S."/>
            <person name="Kamenetzky L."/>
            <person name="Keane J.A."/>
            <person name="Kiss F."/>
            <person name="Koziol U."/>
            <person name="Lambert O."/>
            <person name="Liu K."/>
            <person name="Luo X."/>
            <person name="Luo Y."/>
            <person name="Macchiaroli N."/>
            <person name="Nichol S."/>
            <person name="Paps J."/>
            <person name="Parkinson J."/>
            <person name="Pouchkina-Stantcheva N."/>
            <person name="Riddiford N."/>
            <person name="Rosenzvit M."/>
            <person name="Salinas G."/>
            <person name="Wasmuth J.D."/>
            <person name="Zamanian M."/>
            <person name="Zheng Y."/>
            <person name="Cai X."/>
            <person name="Soberon X."/>
            <person name="Olson P.D."/>
            <person name="Laclette J.P."/>
            <person name="Brehm K."/>
            <person name="Berriman M."/>
            <person name="Garciarrubio A."/>
            <person name="Bobes R.J."/>
            <person name="Fragoso G."/>
            <person name="Sanchez-Flores A."/>
            <person name="Estrada K."/>
            <person name="Cevallos M.A."/>
            <person name="Morett E."/>
            <person name="Gonzalez V."/>
            <person name="Portillo T."/>
            <person name="Ochoa-Leyva A."/>
            <person name="Jose M.V."/>
            <person name="Sciutto E."/>
            <person name="Landa A."/>
            <person name="Jimenez L."/>
            <person name="Valdes V."/>
            <person name="Carrero J.C."/>
            <person name="Larralde C."/>
            <person name="Morales-Montor J."/>
            <person name="Limon-Lason J."/>
            <person name="Soberon X."/>
            <person name="Laclette J.P."/>
        </authorList>
    </citation>
    <scope>NUCLEOTIDE SEQUENCE [LARGE SCALE GENOMIC DNA]</scope>
</reference>
<keyword evidence="1" id="KW-0732">Signal</keyword>
<dbReference type="AlphaFoldDB" id="A0A068XTA9"/>
<name>A0A068XTA9_ECHMU</name>
<evidence type="ECO:0000313" key="3">
    <source>
        <dbReference type="Proteomes" id="UP000017246"/>
    </source>
</evidence>
<evidence type="ECO:0000313" key="2">
    <source>
        <dbReference type="EMBL" id="CDS35582.1"/>
    </source>
</evidence>
<proteinExistence type="predicted"/>
<dbReference type="Proteomes" id="UP000017246">
    <property type="component" value="Unassembled WGS sequence"/>
</dbReference>
<evidence type="ECO:0000256" key="1">
    <source>
        <dbReference type="SAM" id="SignalP"/>
    </source>
</evidence>
<accession>A0A068XTA9</accession>
<gene>
    <name evidence="2" type="ORF">EmuJ_000315500</name>
</gene>
<feature type="signal peptide" evidence="1">
    <location>
        <begin position="1"/>
        <end position="15"/>
    </location>
</feature>
<dbReference type="EMBL" id="LN902253">
    <property type="protein sequence ID" value="CDS35582.1"/>
    <property type="molecule type" value="Genomic_DNA"/>
</dbReference>
<sequence>MSRRFILAVLGIVIADDILRDLCLLHSILNNYPLTHLLLDCYDHIQKVCMNASQFIRRIPPDTWHK</sequence>
<organism evidence="2 3">
    <name type="scientific">Echinococcus multilocularis</name>
    <name type="common">Fox tapeworm</name>
    <dbReference type="NCBI Taxonomy" id="6211"/>
    <lineage>
        <taxon>Eukaryota</taxon>
        <taxon>Metazoa</taxon>
        <taxon>Spiralia</taxon>
        <taxon>Lophotrochozoa</taxon>
        <taxon>Platyhelminthes</taxon>
        <taxon>Cestoda</taxon>
        <taxon>Eucestoda</taxon>
        <taxon>Cyclophyllidea</taxon>
        <taxon>Taeniidae</taxon>
        <taxon>Echinococcus</taxon>
    </lineage>
</organism>
<feature type="chain" id="PRO_5012226801" evidence="1">
    <location>
        <begin position="16"/>
        <end position="66"/>
    </location>
</feature>
<protein>
    <submittedName>
        <fullName evidence="2">Hypothetical transcript</fullName>
    </submittedName>
</protein>